<gene>
    <name evidence="1" type="ORF">S03H2_65027</name>
</gene>
<name>X1INV4_9ZZZZ</name>
<protein>
    <submittedName>
        <fullName evidence="1">Uncharacterized protein</fullName>
    </submittedName>
</protein>
<reference evidence="1" key="1">
    <citation type="journal article" date="2014" name="Front. Microbiol.">
        <title>High frequency of phylogenetically diverse reductive dehalogenase-homologous genes in deep subseafloor sedimentary metagenomes.</title>
        <authorList>
            <person name="Kawai M."/>
            <person name="Futagami T."/>
            <person name="Toyoda A."/>
            <person name="Takaki Y."/>
            <person name="Nishi S."/>
            <person name="Hori S."/>
            <person name="Arai W."/>
            <person name="Tsubouchi T."/>
            <person name="Morono Y."/>
            <person name="Uchiyama I."/>
            <person name="Ito T."/>
            <person name="Fujiyama A."/>
            <person name="Inagaki F."/>
            <person name="Takami H."/>
        </authorList>
    </citation>
    <scope>NUCLEOTIDE SEQUENCE</scope>
    <source>
        <strain evidence="1">Expedition CK06-06</strain>
    </source>
</reference>
<organism evidence="1">
    <name type="scientific">marine sediment metagenome</name>
    <dbReference type="NCBI Taxonomy" id="412755"/>
    <lineage>
        <taxon>unclassified sequences</taxon>
        <taxon>metagenomes</taxon>
        <taxon>ecological metagenomes</taxon>
    </lineage>
</organism>
<accession>X1INV4</accession>
<sequence length="115" mass="12760">PSGTKRNSFWAVEVARDGEYEISLRRWPKEVDAPITAAIPGGKAISANTARLKIADVDVTKPIPRDATAVKFKVKLKAGKTRLQSWFIPPHRGAGFMDEQGESRGAYYVYAKRLD</sequence>
<dbReference type="AlphaFoldDB" id="X1INV4"/>
<evidence type="ECO:0000313" key="1">
    <source>
        <dbReference type="EMBL" id="GAH83387.1"/>
    </source>
</evidence>
<proteinExistence type="predicted"/>
<dbReference type="EMBL" id="BARU01042302">
    <property type="protein sequence ID" value="GAH83387.1"/>
    <property type="molecule type" value="Genomic_DNA"/>
</dbReference>
<feature type="non-terminal residue" evidence="1">
    <location>
        <position position="1"/>
    </location>
</feature>
<comment type="caution">
    <text evidence="1">The sequence shown here is derived from an EMBL/GenBank/DDBJ whole genome shotgun (WGS) entry which is preliminary data.</text>
</comment>